<dbReference type="PANTHER" id="PTHR35307:SF3">
    <property type="entry name" value="DUF4220 DOMAIN-CONTAINING PROTEIN"/>
    <property type="match status" value="1"/>
</dbReference>
<evidence type="ECO:0000313" key="2">
    <source>
        <dbReference type="EMBL" id="EEF33467.1"/>
    </source>
</evidence>
<evidence type="ECO:0000313" key="3">
    <source>
        <dbReference type="Proteomes" id="UP000008311"/>
    </source>
</evidence>
<dbReference type="AlphaFoldDB" id="B9SSG9"/>
<feature type="transmembrane region" description="Helical" evidence="1">
    <location>
        <begin position="52"/>
        <end position="73"/>
    </location>
</feature>
<proteinExistence type="predicted"/>
<dbReference type="InParanoid" id="B9SSG9"/>
<gene>
    <name evidence="2" type="ORF">RCOM_1061840</name>
</gene>
<dbReference type="PROSITE" id="PS51257">
    <property type="entry name" value="PROKAR_LIPOPROTEIN"/>
    <property type="match status" value="1"/>
</dbReference>
<feature type="transmembrane region" description="Helical" evidence="1">
    <location>
        <begin position="155"/>
        <end position="176"/>
    </location>
</feature>
<dbReference type="EMBL" id="EQ974113">
    <property type="protein sequence ID" value="EEF33467.1"/>
    <property type="molecule type" value="Genomic_DNA"/>
</dbReference>
<keyword evidence="1" id="KW-1133">Transmembrane helix</keyword>
<feature type="transmembrane region" description="Helical" evidence="1">
    <location>
        <begin position="354"/>
        <end position="380"/>
    </location>
</feature>
<dbReference type="FunCoup" id="B9SSG9">
    <property type="interactions" value="506"/>
</dbReference>
<feature type="transmembrane region" description="Helical" evidence="1">
    <location>
        <begin position="125"/>
        <end position="149"/>
    </location>
</feature>
<feature type="transmembrane region" description="Helical" evidence="1">
    <location>
        <begin position="231"/>
        <end position="252"/>
    </location>
</feature>
<protein>
    <submittedName>
        <fullName evidence="2">Uncharacterized protein</fullName>
    </submittedName>
</protein>
<dbReference type="PANTHER" id="PTHR35307">
    <property type="entry name" value="PROTEIN, PUTATIVE-RELATED"/>
    <property type="match status" value="1"/>
</dbReference>
<feature type="transmembrane region" description="Helical" evidence="1">
    <location>
        <begin position="20"/>
        <end position="40"/>
    </location>
</feature>
<dbReference type="eggNOG" id="ENOG502QWWX">
    <property type="taxonomic scope" value="Eukaryota"/>
</dbReference>
<keyword evidence="3" id="KW-1185">Reference proteome</keyword>
<accession>B9SSG9</accession>
<evidence type="ECO:0000256" key="1">
    <source>
        <dbReference type="SAM" id="Phobius"/>
    </source>
</evidence>
<feature type="transmembrane region" description="Helical" evidence="1">
    <location>
        <begin position="272"/>
        <end position="294"/>
    </location>
</feature>
<organism evidence="2 3">
    <name type="scientific">Ricinus communis</name>
    <name type="common">Castor bean</name>
    <dbReference type="NCBI Taxonomy" id="3988"/>
    <lineage>
        <taxon>Eukaryota</taxon>
        <taxon>Viridiplantae</taxon>
        <taxon>Streptophyta</taxon>
        <taxon>Embryophyta</taxon>
        <taxon>Tracheophyta</taxon>
        <taxon>Spermatophyta</taxon>
        <taxon>Magnoliopsida</taxon>
        <taxon>eudicotyledons</taxon>
        <taxon>Gunneridae</taxon>
        <taxon>Pentapetalae</taxon>
        <taxon>rosids</taxon>
        <taxon>fabids</taxon>
        <taxon>Malpighiales</taxon>
        <taxon>Euphorbiaceae</taxon>
        <taxon>Acalyphoideae</taxon>
        <taxon>Acalypheae</taxon>
        <taxon>Ricinus</taxon>
    </lineage>
</organism>
<dbReference type="KEGG" id="rcu:8265565"/>
<keyword evidence="1" id="KW-0812">Transmembrane</keyword>
<sequence length="747" mass="84462">MVKLGCTVDGNLNEAKFSEPLPWIGVYIAVASLACAIAMAADVIHGCRYLKFWFPSKFACINATSLTIIAVAIKLSVDLNTPMPRRVDQLTKLSSGVLICTLMGNSMPSLGAMENREICMNIMALGILVITVIVNICIQLGTGVIYLYWKEHALTMFFMLVLLVILSFSALTVPTTKKYLEFKYKKKFDMAVEESSIETSSPVENKLRQDLMKYWMMAHTCSPQFVMGRSVTCTAAGALCFLSAMTLAEAMLRSYLMPWSFKFCTGESDYKWSALLVLITQTMAIGVGTIAPAIRWFSAINFRCPTIGKKHSEREFKVERYWIQFLVEMKECPFTIRIHNRHCRKLCHDTKEKVLDLCIGMQIGVVLASKVIRFISVYLVSRIILFFRCCKKLMLKSKTIDSGSDSQPSTKPDLSRFVLHLEGETELVELMMKDNCDATDYWIKKGKKKQPKHFIQLLEKSSRGLQGVREFDSDLVSSLDCEEPPNCWSLPVVTLTAIAIAIPNISNCLRKQFIRSVHEGLIYVKHIEENLDAEGDMTNIRKTALIVWQGVDLYHKWQDVDLNKLSCQAASAKEILEGLADAAKNMYLEFKTRYMNECQKETPSKWPIEVLAANSMYRISHTVLQYYERSNSKNNDRLYEAVTIMISDIMGACLTNLERIISLKCLTSSVEVREESVRHAVFLLGETETILKLLNQRAIPILGPDEMASIDKWRAFHKLKSDLPFAPSPTESDPIASISPDLHLTID</sequence>
<name>B9SSG9_RICCO</name>
<dbReference type="OrthoDB" id="1915303at2759"/>
<reference evidence="3" key="1">
    <citation type="journal article" date="2010" name="Nat. Biotechnol.">
        <title>Draft genome sequence of the oilseed species Ricinus communis.</title>
        <authorList>
            <person name="Chan A.P."/>
            <person name="Crabtree J."/>
            <person name="Zhao Q."/>
            <person name="Lorenzi H."/>
            <person name="Orvis J."/>
            <person name="Puiu D."/>
            <person name="Melake-Berhan A."/>
            <person name="Jones K.M."/>
            <person name="Redman J."/>
            <person name="Chen G."/>
            <person name="Cahoon E.B."/>
            <person name="Gedil M."/>
            <person name="Stanke M."/>
            <person name="Haas B.J."/>
            <person name="Wortman J.R."/>
            <person name="Fraser-Liggett C.M."/>
            <person name="Ravel J."/>
            <person name="Rabinowicz P.D."/>
        </authorList>
    </citation>
    <scope>NUCLEOTIDE SEQUENCE [LARGE SCALE GENOMIC DNA]</scope>
    <source>
        <strain evidence="3">cv. Hale</strain>
    </source>
</reference>
<keyword evidence="1" id="KW-0472">Membrane</keyword>
<dbReference type="Proteomes" id="UP000008311">
    <property type="component" value="Unassembled WGS sequence"/>
</dbReference>